<comment type="similarity">
    <text evidence="1">Belongs to the UPF0053 family.</text>
</comment>
<dbReference type="CDD" id="cd04590">
    <property type="entry name" value="CBS_pair_CorC_HlyC_assoc"/>
    <property type="match status" value="1"/>
</dbReference>
<dbReference type="InterPro" id="IPR036318">
    <property type="entry name" value="FAD-bd_PCMH-like_sf"/>
</dbReference>
<dbReference type="InterPro" id="IPR005170">
    <property type="entry name" value="Transptr-assoc_dom"/>
</dbReference>
<dbReference type="EMBL" id="FKLO01000048">
    <property type="protein sequence ID" value="SAM65159.1"/>
    <property type="molecule type" value="Genomic_DNA"/>
</dbReference>
<dbReference type="SUPFAM" id="SSF54631">
    <property type="entry name" value="CBS-domain pair"/>
    <property type="match status" value="1"/>
</dbReference>
<proteinExistence type="inferred from homology"/>
<dbReference type="PANTHER" id="PTHR22777:SF27">
    <property type="entry name" value="MAGNESIUM AND COBALT EFFLUX PROTEIN CORC"/>
    <property type="match status" value="1"/>
</dbReference>
<evidence type="ECO:0000256" key="1">
    <source>
        <dbReference type="ARBA" id="ARBA00006337"/>
    </source>
</evidence>
<feature type="domain" description="CBS" evidence="7">
    <location>
        <begin position="68"/>
        <end position="130"/>
    </location>
</feature>
<evidence type="ECO:0000256" key="3">
    <source>
        <dbReference type="ARBA" id="ARBA00023122"/>
    </source>
</evidence>
<evidence type="ECO:0000256" key="6">
    <source>
        <dbReference type="PROSITE-ProRule" id="PRU00703"/>
    </source>
</evidence>
<dbReference type="Gene3D" id="3.10.580.10">
    <property type="entry name" value="CBS-domain"/>
    <property type="match status" value="1"/>
</dbReference>
<dbReference type="InterPro" id="IPR000644">
    <property type="entry name" value="CBS_dom"/>
</dbReference>
<dbReference type="Pfam" id="PF03471">
    <property type="entry name" value="CorC_HlyC"/>
    <property type="match status" value="1"/>
</dbReference>
<dbReference type="SUPFAM" id="SSF56176">
    <property type="entry name" value="FAD-binding/transporter-associated domain-like"/>
    <property type="match status" value="1"/>
</dbReference>
<dbReference type="FunFam" id="3.10.580.10:FF:000002">
    <property type="entry name" value="Magnesium/cobalt efflux protein CorC"/>
    <property type="match status" value="1"/>
</dbReference>
<dbReference type="Proteomes" id="UP000190837">
    <property type="component" value="Unassembled WGS sequence"/>
</dbReference>
<gene>
    <name evidence="8" type="ORF">CHUV0807_1320</name>
</gene>
<dbReference type="SMART" id="SM01091">
    <property type="entry name" value="CorC_HlyC"/>
    <property type="match status" value="1"/>
</dbReference>
<dbReference type="AlphaFoldDB" id="A0A1C3H4L2"/>
<comment type="function">
    <text evidence="4">Plays a role in the transport of magnesium and cobalt ions.</text>
</comment>
<dbReference type="Pfam" id="PF00571">
    <property type="entry name" value="CBS"/>
    <property type="match status" value="2"/>
</dbReference>
<feature type="domain" description="CBS" evidence="7">
    <location>
        <begin position="133"/>
        <end position="193"/>
    </location>
</feature>
<dbReference type="RefSeq" id="WP_048716891.1">
    <property type="nucleotide sequence ID" value="NZ_FKLO01000048.1"/>
</dbReference>
<dbReference type="GO" id="GO:0005886">
    <property type="term" value="C:plasma membrane"/>
    <property type="evidence" value="ECO:0007669"/>
    <property type="project" value="TreeGrafter"/>
</dbReference>
<evidence type="ECO:0000256" key="5">
    <source>
        <dbReference type="ARBA" id="ARBA00040729"/>
    </source>
</evidence>
<name>A0A1C3H4L2_9GAMM</name>
<dbReference type="SMART" id="SM00116">
    <property type="entry name" value="CBS"/>
    <property type="match status" value="2"/>
</dbReference>
<dbReference type="InterPro" id="IPR044751">
    <property type="entry name" value="Ion_transp-like_CBS"/>
</dbReference>
<dbReference type="PANTHER" id="PTHR22777">
    <property type="entry name" value="HEMOLYSIN-RELATED"/>
    <property type="match status" value="1"/>
</dbReference>
<accession>A0A1C3H4L2</accession>
<organism evidence="8 9">
    <name type="scientific">Cardiobacterium hominis</name>
    <dbReference type="NCBI Taxonomy" id="2718"/>
    <lineage>
        <taxon>Bacteria</taxon>
        <taxon>Pseudomonadati</taxon>
        <taxon>Pseudomonadota</taxon>
        <taxon>Gammaproteobacteria</taxon>
        <taxon>Cardiobacteriales</taxon>
        <taxon>Cardiobacteriaceae</taxon>
        <taxon>Cardiobacterium</taxon>
    </lineage>
</organism>
<evidence type="ECO:0000259" key="7">
    <source>
        <dbReference type="PROSITE" id="PS51371"/>
    </source>
</evidence>
<keyword evidence="2" id="KW-0677">Repeat</keyword>
<evidence type="ECO:0000256" key="2">
    <source>
        <dbReference type="ARBA" id="ARBA00022737"/>
    </source>
</evidence>
<evidence type="ECO:0000313" key="8">
    <source>
        <dbReference type="EMBL" id="SAM65159.1"/>
    </source>
</evidence>
<sequence length="287" mass="32141">MSEEHPEPKPSLLGRLTALWSNNEEPDFHDAFHELIAQACTNGDIGEETAQMLERLTTLDDTRVRDIMIPRGQILLIEEDWSLEQIFNVIIESGHSRYPVVDETHEQIRGILLSKDLLPYAFRQQLPRDISTLLRPATIVPESKPLDAMLRDFKTNRNHMALVIDEYGNLSGLVTIEDVIEEIVGEIDDEHDEIADAPISANSDGSYQVSALTPIPAFNEAFDMALSDEEADTIGGYIQHILGKMPEIGETAALGDWQATVSKANQRQLISLHLRHRPAEPPPIPED</sequence>
<dbReference type="InterPro" id="IPR046342">
    <property type="entry name" value="CBS_dom_sf"/>
</dbReference>
<evidence type="ECO:0000313" key="9">
    <source>
        <dbReference type="Proteomes" id="UP000190837"/>
    </source>
</evidence>
<dbReference type="PROSITE" id="PS51371">
    <property type="entry name" value="CBS"/>
    <property type="match status" value="2"/>
</dbReference>
<keyword evidence="3 6" id="KW-0129">CBS domain</keyword>
<reference evidence="9" key="1">
    <citation type="submission" date="2016-04" db="EMBL/GenBank/DDBJ databases">
        <authorList>
            <person name="Tagini F."/>
        </authorList>
    </citation>
    <scope>NUCLEOTIDE SEQUENCE [LARGE SCALE GENOMIC DNA]</scope>
    <source>
        <strain evidence="9">CHUV0807</strain>
    </source>
</reference>
<dbReference type="Gene3D" id="3.30.465.10">
    <property type="match status" value="1"/>
</dbReference>
<dbReference type="InterPro" id="IPR016169">
    <property type="entry name" value="FAD-bd_PCMH_sub2"/>
</dbReference>
<protein>
    <recommendedName>
        <fullName evidence="5">Magnesium and cobalt efflux protein CorC</fullName>
    </recommendedName>
</protein>
<evidence type="ECO:0000256" key="4">
    <source>
        <dbReference type="ARBA" id="ARBA00037273"/>
    </source>
</evidence>
<dbReference type="GO" id="GO:0050660">
    <property type="term" value="F:flavin adenine dinucleotide binding"/>
    <property type="evidence" value="ECO:0007669"/>
    <property type="project" value="InterPro"/>
</dbReference>